<evidence type="ECO:0000313" key="3">
    <source>
        <dbReference type="Proteomes" id="UP000235748"/>
    </source>
</evidence>
<evidence type="ECO:0000313" key="2">
    <source>
        <dbReference type="EMBL" id="PMC20413.1"/>
    </source>
</evidence>
<proteinExistence type="predicted"/>
<dbReference type="PROSITE" id="PS51257">
    <property type="entry name" value="PROKAR_LIPOPROTEIN"/>
    <property type="match status" value="1"/>
</dbReference>
<evidence type="ECO:0008006" key="4">
    <source>
        <dbReference type="Google" id="ProtNLM"/>
    </source>
</evidence>
<sequence>MKKLQLLGSTLLCSTLLLTGCQSHEDKVKEEKKQEAKKKADKKKQQKIEKDYREHAKTFFEDMYKGAHASNIKIDDPDGDNKDFRRRDKELKKAYKKYKDGMDKYPIKDTENKQIDQFIKDVYQVDKANHDYESKLRDIKGLDPKIIRKLMLQEYYYYDFTMLILGKKYESLDFEDLFDKKTSGYISTIITDGNNNPQNTMANFIGRQGEGKEATKDQLKQLPKMSLDRYSKVVTDKSDETKSADRINKAIDEVNKHLDKDSKIAHVKDSVNSHLYTAIGAEDEMFEYQDEYKEKLKQAEAQGK</sequence>
<dbReference type="AlphaFoldDB" id="A0A2N6QL88"/>
<reference evidence="2 3" key="1">
    <citation type="submission" date="2017-09" db="EMBL/GenBank/DDBJ databases">
        <title>Bacterial strain isolated from the female urinary microbiota.</title>
        <authorList>
            <person name="Thomas-White K."/>
            <person name="Kumar N."/>
            <person name="Forster S."/>
            <person name="Putonti C."/>
            <person name="Lawley T."/>
            <person name="Wolfe A.J."/>
        </authorList>
    </citation>
    <scope>NUCLEOTIDE SEQUENCE [LARGE SCALE GENOMIC DNA]</scope>
    <source>
        <strain evidence="2 3">UMB0834</strain>
    </source>
</reference>
<feature type="compositionally biased region" description="Basic and acidic residues" evidence="1">
    <location>
        <begin position="23"/>
        <end position="38"/>
    </location>
</feature>
<dbReference type="Proteomes" id="UP000235748">
    <property type="component" value="Unassembled WGS sequence"/>
</dbReference>
<dbReference type="RefSeq" id="WP_070503053.1">
    <property type="nucleotide sequence ID" value="NZ_JALCYA010000002.1"/>
</dbReference>
<accession>A0A2N6QL88</accession>
<comment type="caution">
    <text evidence="2">The sequence shown here is derived from an EMBL/GenBank/DDBJ whole genome shotgun (WGS) entry which is preliminary data.</text>
</comment>
<dbReference type="EMBL" id="PNGG01000001">
    <property type="protein sequence ID" value="PMC20413.1"/>
    <property type="molecule type" value="Genomic_DNA"/>
</dbReference>
<organism evidence="2 3">
    <name type="scientific">Staphylococcus pettenkoferi</name>
    <dbReference type="NCBI Taxonomy" id="170573"/>
    <lineage>
        <taxon>Bacteria</taxon>
        <taxon>Bacillati</taxon>
        <taxon>Bacillota</taxon>
        <taxon>Bacilli</taxon>
        <taxon>Bacillales</taxon>
        <taxon>Staphylococcaceae</taxon>
        <taxon>Staphylococcus</taxon>
    </lineage>
</organism>
<gene>
    <name evidence="2" type="ORF">CJ235_01700</name>
</gene>
<feature type="region of interest" description="Disordered" evidence="1">
    <location>
        <begin position="23"/>
        <end position="49"/>
    </location>
</feature>
<protein>
    <recommendedName>
        <fullName evidence="4">Lipoprotein</fullName>
    </recommendedName>
</protein>
<evidence type="ECO:0000256" key="1">
    <source>
        <dbReference type="SAM" id="MobiDB-lite"/>
    </source>
</evidence>
<name>A0A2N6QL88_9STAP</name>